<sequence>MAEEGEDFEKEENGAKICKRHEDVPTDLWVLGMKVICSDLGWFTSSEKLTHPICIHPTFNMGHFEDIQEIVRRVVANLNVVASTNSQQPPAPGTSTSTSTSSTSTVANEVNRAFAIPRGPIGGPSSSQQLAANFSAQRSYTISNPSNAIRARRRGQFHPFSWPQRTPTASPQAESFFDKDVVPSAWAWDDVTLHNELAKLFSSLLMDGISHNIGFAYVRAVGVNIMPIRLQTGQKITAKVIKHISGTAPIYIRALQELEEPETFSSDDQQPCGSQPRGSVANSIQDYFNKDHQPPHLQPFHQQQSEKESSGGLSPSEASQACGSGVNTNHGDSVKLIPMCRLKFNTVLLIFIEMTSAFSPTSTNIRPSGSQIFTRLDGSTSLDVASVKGKAPFSQILKNFSTMHIDDQRPFYLEVDRSAIWKRALTFYKQAMGETYKLKQRQSIGFDGEEGIDGGGAMRDHPELFKQAFVHTDLKVTATQIKELLRGYRPEEYPECQAHDWFMDFIDSNYKQLGGLMQFWIGQPHIPPMGLDQPLQVKYLQDDDNKVLPEAQSCFHILYIPVVHTTKDSFFKIMHQAIDLGAIGTVWKVSFHIHQDDGLTYFTASACKINSHITSNQQYFHTNSLSHMRHPPQAQSQAVKAKAQSTKKIHSQELRKGTMAKQRPVKEQNFRSGNNWELFKCYDEIDEVLGSKPNITLKEVVKCGLPEDANATAVGDSEASPESNIPADHKRNVDLEQEFDRNLKGKPKHS</sequence>
<feature type="active site" description="Glycyl thioester intermediate" evidence="2">
    <location>
        <position position="554"/>
    </location>
</feature>
<feature type="region of interest" description="Disordered" evidence="3">
    <location>
        <begin position="84"/>
        <end position="106"/>
    </location>
</feature>
<feature type="compositionally biased region" description="Polar residues" evidence="3">
    <location>
        <begin position="311"/>
        <end position="327"/>
    </location>
</feature>
<dbReference type="EMBL" id="LSMT01000644">
    <property type="protein sequence ID" value="PFX15498.1"/>
    <property type="molecule type" value="Genomic_DNA"/>
</dbReference>
<keyword evidence="6" id="KW-1185">Reference proteome</keyword>
<feature type="domain" description="HECT" evidence="4">
    <location>
        <begin position="434"/>
        <end position="460"/>
    </location>
</feature>
<evidence type="ECO:0000259" key="4">
    <source>
        <dbReference type="PROSITE" id="PS50237"/>
    </source>
</evidence>
<dbReference type="Pfam" id="PF00632">
    <property type="entry name" value="HECT"/>
    <property type="match status" value="1"/>
</dbReference>
<feature type="compositionally biased region" description="Basic and acidic residues" evidence="3">
    <location>
        <begin position="727"/>
        <end position="743"/>
    </location>
</feature>
<feature type="compositionally biased region" description="Low complexity" evidence="3">
    <location>
        <begin position="94"/>
        <end position="105"/>
    </location>
</feature>
<name>A0A2B4RGI9_STYPI</name>
<keyword evidence="1 2" id="KW-0833">Ubl conjugation pathway</keyword>
<evidence type="ECO:0000313" key="5">
    <source>
        <dbReference type="EMBL" id="PFX15498.1"/>
    </source>
</evidence>
<feature type="region of interest" description="Disordered" evidence="3">
    <location>
        <begin position="711"/>
        <end position="750"/>
    </location>
</feature>
<reference evidence="6" key="1">
    <citation type="journal article" date="2017" name="bioRxiv">
        <title>Comparative analysis of the genomes of Stylophora pistillata and Acropora digitifera provides evidence for extensive differences between species of corals.</title>
        <authorList>
            <person name="Voolstra C.R."/>
            <person name="Li Y."/>
            <person name="Liew Y.J."/>
            <person name="Baumgarten S."/>
            <person name="Zoccola D."/>
            <person name="Flot J.-F."/>
            <person name="Tambutte S."/>
            <person name="Allemand D."/>
            <person name="Aranda M."/>
        </authorList>
    </citation>
    <scope>NUCLEOTIDE SEQUENCE [LARGE SCALE GENOMIC DNA]</scope>
</reference>
<feature type="domain" description="HECT" evidence="4">
    <location>
        <begin position="516"/>
        <end position="561"/>
    </location>
</feature>
<evidence type="ECO:0000256" key="1">
    <source>
        <dbReference type="ARBA" id="ARBA00022786"/>
    </source>
</evidence>
<feature type="region of interest" description="Disordered" evidence="3">
    <location>
        <begin position="287"/>
        <end position="327"/>
    </location>
</feature>
<evidence type="ECO:0000256" key="2">
    <source>
        <dbReference type="PROSITE-ProRule" id="PRU00104"/>
    </source>
</evidence>
<dbReference type="InterPro" id="IPR000569">
    <property type="entry name" value="HECT_dom"/>
</dbReference>
<dbReference type="InterPro" id="IPR035983">
    <property type="entry name" value="Hect_E3_ubiquitin_ligase"/>
</dbReference>
<dbReference type="SUPFAM" id="SSF56204">
    <property type="entry name" value="Hect, E3 ligase catalytic domain"/>
    <property type="match status" value="1"/>
</dbReference>
<gene>
    <name evidence="5" type="ORF">AWC38_SpisGene20279</name>
</gene>
<dbReference type="Proteomes" id="UP000225706">
    <property type="component" value="Unassembled WGS sequence"/>
</dbReference>
<dbReference type="PROSITE" id="PS50237">
    <property type="entry name" value="HECT"/>
    <property type="match status" value="2"/>
</dbReference>
<dbReference type="Gene3D" id="3.30.2410.10">
    <property type="entry name" value="Hect, E3 ligase catalytic domain"/>
    <property type="match status" value="1"/>
</dbReference>
<comment type="caution">
    <text evidence="5">The sequence shown here is derived from an EMBL/GenBank/DDBJ whole genome shotgun (WGS) entry which is preliminary data.</text>
</comment>
<proteinExistence type="predicted"/>
<organism evidence="5 6">
    <name type="scientific">Stylophora pistillata</name>
    <name type="common">Smooth cauliflower coral</name>
    <dbReference type="NCBI Taxonomy" id="50429"/>
    <lineage>
        <taxon>Eukaryota</taxon>
        <taxon>Metazoa</taxon>
        <taxon>Cnidaria</taxon>
        <taxon>Anthozoa</taxon>
        <taxon>Hexacorallia</taxon>
        <taxon>Scleractinia</taxon>
        <taxon>Astrocoeniina</taxon>
        <taxon>Pocilloporidae</taxon>
        <taxon>Stylophora</taxon>
    </lineage>
</organism>
<protein>
    <recommendedName>
        <fullName evidence="4">HECT domain-containing protein</fullName>
    </recommendedName>
</protein>
<comment type="caution">
    <text evidence="2">Lacks conserved residue(s) required for the propagation of feature annotation.</text>
</comment>
<accession>A0A2B4RGI9</accession>
<evidence type="ECO:0000313" key="6">
    <source>
        <dbReference type="Proteomes" id="UP000225706"/>
    </source>
</evidence>
<dbReference type="GO" id="GO:0004842">
    <property type="term" value="F:ubiquitin-protein transferase activity"/>
    <property type="evidence" value="ECO:0007669"/>
    <property type="project" value="InterPro"/>
</dbReference>
<dbReference type="AlphaFoldDB" id="A0A2B4RGI9"/>
<evidence type="ECO:0000256" key="3">
    <source>
        <dbReference type="SAM" id="MobiDB-lite"/>
    </source>
</evidence>